<gene>
    <name evidence="1" type="ORF">GCM10007028_35720</name>
</gene>
<reference evidence="1" key="2">
    <citation type="submission" date="2020-09" db="EMBL/GenBank/DDBJ databases">
        <authorList>
            <person name="Sun Q."/>
            <person name="Kim S."/>
        </authorList>
    </citation>
    <scope>NUCLEOTIDE SEQUENCE</scope>
    <source>
        <strain evidence="1">KCTC 12710</strain>
    </source>
</reference>
<proteinExistence type="predicted"/>
<dbReference type="AlphaFoldDB" id="A0A918VFM7"/>
<dbReference type="EMBL" id="BMWZ01000014">
    <property type="protein sequence ID" value="GGZ94263.1"/>
    <property type="molecule type" value="Genomic_DNA"/>
</dbReference>
<keyword evidence="2" id="KW-1185">Reference proteome</keyword>
<sequence length="501" mass="57909">MSLRFIILQIQPTINHTVMKNSVLIKKSTLILIAPLIFLTISACGKKQKSNKNEFNSVYSEKDSIMLESNVIQDSIEFTKYIEMQNIKNDSINKIWEEQELTPIEGFSMELDIEDALLLSNCDSCNESLKAYDIVEFKSLRELILFYHKIYSYTYEEYNNFIKSNKLDGFVSYLGAFGSATYKSNKQKTQKIYEQFNSEETLDISWIENLSFFSKILNPRAFESYDKCLAIKCGYPYITTQKGNGKEFILKIEVSHLPRRYPSKMKLNNIIVSNAKPIGRNALLDGLKVKTVDGFPAQRYEKIEDDNDVLISVTLKGFNELKKTIKSREPRREPVTSNYNYTTFVLPTKHTTGYGTVSVHTGPGLKFEPNQLLGVFIYPSNGIIYPRDLQGKDYRILSAELYSENPPLPFDDSNTPKMHNHRWINHGNNPFNIQISDDKKSIKYDMNKSPFLRLDFLSKHFDNNGWYTFDNGKRYNVKDGFDFKIKGVAEVKEMKCVENCD</sequence>
<accession>A0A918VFM7</accession>
<reference evidence="1" key="1">
    <citation type="journal article" date="2014" name="Int. J. Syst. Evol. Microbiol.">
        <title>Complete genome sequence of Corynebacterium casei LMG S-19264T (=DSM 44701T), isolated from a smear-ripened cheese.</title>
        <authorList>
            <consortium name="US DOE Joint Genome Institute (JGI-PGF)"/>
            <person name="Walter F."/>
            <person name="Albersmeier A."/>
            <person name="Kalinowski J."/>
            <person name="Ruckert C."/>
        </authorList>
    </citation>
    <scope>NUCLEOTIDE SEQUENCE</scope>
    <source>
        <strain evidence="1">KCTC 12710</strain>
    </source>
</reference>
<comment type="caution">
    <text evidence="1">The sequence shown here is derived from an EMBL/GenBank/DDBJ whole genome shotgun (WGS) entry which is preliminary data.</text>
</comment>
<organism evidence="1 2">
    <name type="scientific">Algibacter mikhailovii</name>
    <dbReference type="NCBI Taxonomy" id="425498"/>
    <lineage>
        <taxon>Bacteria</taxon>
        <taxon>Pseudomonadati</taxon>
        <taxon>Bacteroidota</taxon>
        <taxon>Flavobacteriia</taxon>
        <taxon>Flavobacteriales</taxon>
        <taxon>Flavobacteriaceae</taxon>
        <taxon>Algibacter</taxon>
    </lineage>
</organism>
<evidence type="ECO:0000313" key="1">
    <source>
        <dbReference type="EMBL" id="GGZ94263.1"/>
    </source>
</evidence>
<dbReference type="Proteomes" id="UP000636004">
    <property type="component" value="Unassembled WGS sequence"/>
</dbReference>
<name>A0A918VFM7_9FLAO</name>
<protein>
    <submittedName>
        <fullName evidence="1">Uncharacterized protein</fullName>
    </submittedName>
</protein>
<evidence type="ECO:0000313" key="2">
    <source>
        <dbReference type="Proteomes" id="UP000636004"/>
    </source>
</evidence>